<keyword evidence="1" id="KW-0812">Transmembrane</keyword>
<evidence type="ECO:0000313" key="2">
    <source>
        <dbReference type="EMBL" id="CAK0787384.1"/>
    </source>
</evidence>
<sequence length="244" mass="26461">MTAASGATVPRTPLTDTYPAHGVAYAQSLHAAARTTYNATRPYTHTYPNDYTLLFISFHSSAYTGFHWAVYNENQLFFGFDDDDITSGDYDDSNELPAGCEYADEHTANMTGILNLSGAPAAAAAPMAGCASPEALDNATLVASQQSAQLRGTNSSLDGSQAQVQILCRPVPARRADSAQSTTARQQSSGCNDFHFDTASLRDLIYQVAVLAFDLGMVVMNLMWMNRRYMISYCPEFCALMAKL</sequence>
<dbReference type="Proteomes" id="UP001314263">
    <property type="component" value="Unassembled WGS sequence"/>
</dbReference>
<dbReference type="AlphaFoldDB" id="A0AAV1IN23"/>
<keyword evidence="1" id="KW-1133">Transmembrane helix</keyword>
<keyword evidence="1" id="KW-0472">Membrane</keyword>
<organism evidence="2 3">
    <name type="scientific">Coccomyxa viridis</name>
    <dbReference type="NCBI Taxonomy" id="1274662"/>
    <lineage>
        <taxon>Eukaryota</taxon>
        <taxon>Viridiplantae</taxon>
        <taxon>Chlorophyta</taxon>
        <taxon>core chlorophytes</taxon>
        <taxon>Trebouxiophyceae</taxon>
        <taxon>Trebouxiophyceae incertae sedis</taxon>
        <taxon>Coccomyxaceae</taxon>
        <taxon>Coccomyxa</taxon>
    </lineage>
</organism>
<accession>A0AAV1IN23</accession>
<reference evidence="2 3" key="1">
    <citation type="submission" date="2023-10" db="EMBL/GenBank/DDBJ databases">
        <authorList>
            <person name="Maclean D."/>
            <person name="Macfadyen A."/>
        </authorList>
    </citation>
    <scope>NUCLEOTIDE SEQUENCE [LARGE SCALE GENOMIC DNA]</scope>
</reference>
<protein>
    <submittedName>
        <fullName evidence="2">Uncharacterized protein</fullName>
    </submittedName>
</protein>
<evidence type="ECO:0000313" key="3">
    <source>
        <dbReference type="Proteomes" id="UP001314263"/>
    </source>
</evidence>
<gene>
    <name evidence="2" type="ORF">CVIRNUC_010604</name>
</gene>
<proteinExistence type="predicted"/>
<evidence type="ECO:0000256" key="1">
    <source>
        <dbReference type="SAM" id="Phobius"/>
    </source>
</evidence>
<comment type="caution">
    <text evidence="2">The sequence shown here is derived from an EMBL/GenBank/DDBJ whole genome shotgun (WGS) entry which is preliminary data.</text>
</comment>
<name>A0AAV1IN23_9CHLO</name>
<keyword evidence="3" id="KW-1185">Reference proteome</keyword>
<dbReference type="EMBL" id="CAUYUE010000017">
    <property type="protein sequence ID" value="CAK0787384.1"/>
    <property type="molecule type" value="Genomic_DNA"/>
</dbReference>
<feature type="transmembrane region" description="Helical" evidence="1">
    <location>
        <begin position="204"/>
        <end position="224"/>
    </location>
</feature>